<dbReference type="Gene3D" id="3.40.395.10">
    <property type="entry name" value="Adenoviral Proteinase, Chain A"/>
    <property type="match status" value="1"/>
</dbReference>
<dbReference type="InterPro" id="IPR003653">
    <property type="entry name" value="Peptidase_C48_C"/>
</dbReference>
<accession>A0A3Q0FDQ8</accession>
<gene>
    <name evidence="6" type="primary">LOC111242333</name>
</gene>
<protein>
    <submittedName>
        <fullName evidence="6">Uncharacterized protein LOC111242333</fullName>
    </submittedName>
</protein>
<dbReference type="SUPFAM" id="SSF54001">
    <property type="entry name" value="Cysteine proteinases"/>
    <property type="match status" value="1"/>
</dbReference>
<dbReference type="GO" id="GO:0008234">
    <property type="term" value="F:cysteine-type peptidase activity"/>
    <property type="evidence" value="ECO:0007669"/>
    <property type="project" value="InterPro"/>
</dbReference>
<dbReference type="InterPro" id="IPR038765">
    <property type="entry name" value="Papain-like_cys_pep_sf"/>
</dbReference>
<evidence type="ECO:0000313" key="6">
    <source>
        <dbReference type="RefSeq" id="XP_022640754.1"/>
    </source>
</evidence>
<dbReference type="OrthoDB" id="1694156at2759"/>
<dbReference type="GeneID" id="111242333"/>
<evidence type="ECO:0000256" key="2">
    <source>
        <dbReference type="ARBA" id="ARBA00022670"/>
    </source>
</evidence>
<keyword evidence="3" id="KW-0378">Hydrolase</keyword>
<reference evidence="6" key="2">
    <citation type="submission" date="2025-08" db="UniProtKB">
        <authorList>
            <consortium name="RefSeq"/>
        </authorList>
    </citation>
    <scope>IDENTIFICATION</scope>
    <source>
        <tissue evidence="6">Leaf</tissue>
    </source>
</reference>
<evidence type="ECO:0000256" key="3">
    <source>
        <dbReference type="ARBA" id="ARBA00022801"/>
    </source>
</evidence>
<organism evidence="5 6">
    <name type="scientific">Vigna radiata var. radiata</name>
    <name type="common">Mung bean</name>
    <name type="synonym">Phaseolus aureus</name>
    <dbReference type="NCBI Taxonomy" id="3916"/>
    <lineage>
        <taxon>Eukaryota</taxon>
        <taxon>Viridiplantae</taxon>
        <taxon>Streptophyta</taxon>
        <taxon>Embryophyta</taxon>
        <taxon>Tracheophyta</taxon>
        <taxon>Spermatophyta</taxon>
        <taxon>Magnoliopsida</taxon>
        <taxon>eudicotyledons</taxon>
        <taxon>Gunneridae</taxon>
        <taxon>Pentapetalae</taxon>
        <taxon>rosids</taxon>
        <taxon>fabids</taxon>
        <taxon>Fabales</taxon>
        <taxon>Fabaceae</taxon>
        <taxon>Papilionoideae</taxon>
        <taxon>50 kb inversion clade</taxon>
        <taxon>NPAAA clade</taxon>
        <taxon>indigoferoid/millettioid clade</taxon>
        <taxon>Phaseoleae</taxon>
        <taxon>Vigna</taxon>
    </lineage>
</organism>
<comment type="similarity">
    <text evidence="1">Belongs to the peptidase C48 family.</text>
</comment>
<name>A0A3Q0FDQ8_VIGRR</name>
<proteinExistence type="inferred from homology"/>
<sequence length="147" mass="17629">MPTTDFLFIPFIYDNHWWCYAVKIRTLEIYAIDSMGKGVRDRKRIDKFVGENMAKFFCMLYNRPEWSIGLLSIQQSNIPSQPNLYDCGVIMLKAIKIWDGEDKYNGKSMPKYMNEELRQIRKNYVKYWILDNENIRIFEALDEYALL</sequence>
<dbReference type="PROSITE" id="PS50600">
    <property type="entry name" value="ULP_PROTEASE"/>
    <property type="match status" value="1"/>
</dbReference>
<dbReference type="KEGG" id="vra:111242333"/>
<evidence type="ECO:0000259" key="4">
    <source>
        <dbReference type="PROSITE" id="PS50600"/>
    </source>
</evidence>
<dbReference type="Pfam" id="PF02902">
    <property type="entry name" value="Peptidase_C48"/>
    <property type="match status" value="1"/>
</dbReference>
<evidence type="ECO:0000313" key="5">
    <source>
        <dbReference type="Proteomes" id="UP000087766"/>
    </source>
</evidence>
<dbReference type="RefSeq" id="XP_022640754.1">
    <property type="nucleotide sequence ID" value="XM_022785033.1"/>
</dbReference>
<evidence type="ECO:0000256" key="1">
    <source>
        <dbReference type="ARBA" id="ARBA00005234"/>
    </source>
</evidence>
<feature type="domain" description="Ubiquitin-like protease family profile" evidence="4">
    <location>
        <begin position="1"/>
        <end position="98"/>
    </location>
</feature>
<reference evidence="5" key="1">
    <citation type="journal article" date="2014" name="Nat. Commun.">
        <title>Genome sequence of mungbean and insights into evolution within Vigna species.</title>
        <authorList>
            <person name="Kang Y.J."/>
            <person name="Kim S.K."/>
            <person name="Kim M.Y."/>
            <person name="Lestari P."/>
            <person name="Kim K.H."/>
            <person name="Ha B.K."/>
            <person name="Jun T.H."/>
            <person name="Hwang W.J."/>
            <person name="Lee T."/>
            <person name="Lee J."/>
            <person name="Shim S."/>
            <person name="Yoon M.Y."/>
            <person name="Jang Y.E."/>
            <person name="Han K.S."/>
            <person name="Taeprayoon P."/>
            <person name="Yoon N."/>
            <person name="Somta P."/>
            <person name="Tanya P."/>
            <person name="Kim K.S."/>
            <person name="Gwag J.G."/>
            <person name="Moon J.K."/>
            <person name="Lee Y.H."/>
            <person name="Park B.S."/>
            <person name="Bombarely A."/>
            <person name="Doyle J.J."/>
            <person name="Jackson S.A."/>
            <person name="Schafleitner R."/>
            <person name="Srinives P."/>
            <person name="Varshney R.K."/>
            <person name="Lee S.H."/>
        </authorList>
    </citation>
    <scope>NUCLEOTIDE SEQUENCE [LARGE SCALE GENOMIC DNA]</scope>
    <source>
        <strain evidence="5">cv. VC1973A</strain>
    </source>
</reference>
<dbReference type="GO" id="GO:0006508">
    <property type="term" value="P:proteolysis"/>
    <property type="evidence" value="ECO:0007669"/>
    <property type="project" value="UniProtKB-KW"/>
</dbReference>
<keyword evidence="2" id="KW-0645">Protease</keyword>
<keyword evidence="5" id="KW-1185">Reference proteome</keyword>
<dbReference type="AlphaFoldDB" id="A0A3Q0FDQ8"/>
<dbReference type="Proteomes" id="UP000087766">
    <property type="component" value="Chromosome 8"/>
</dbReference>